<sequence length="104" mass="11424">MRRMGYKEAAEIAGVSVRKMRYLVEAGEVVARRCGSRVLIAERDLEEWLDSLPYVVDTKSDDPDDGADVDETDTDTAGVDRPRREGATRAHAGSATDVRQQVAA</sequence>
<dbReference type="RefSeq" id="WP_409548467.1">
    <property type="nucleotide sequence ID" value="NZ_JBKBDE010000001.1"/>
</dbReference>
<feature type="region of interest" description="Disordered" evidence="1">
    <location>
        <begin position="55"/>
        <end position="104"/>
    </location>
</feature>
<reference evidence="3 4" key="1">
    <citation type="submission" date="2024-12" db="EMBL/GenBank/DDBJ databases">
        <title>The coexistence of Mycolicibacterium septicum and Mycolicibacterium nivoides in clinical samples.</title>
        <authorList>
            <person name="Wang C."/>
            <person name="Feng Y."/>
            <person name="Zong Z."/>
        </authorList>
    </citation>
    <scope>NUCLEOTIDE SEQUENCE [LARGE SCALE GENOMIC DNA]</scope>
    <source>
        <strain evidence="3 4">120310</strain>
    </source>
</reference>
<name>A0ABW9LRE1_9MYCO</name>
<feature type="domain" description="Helix-turn-helix" evidence="2">
    <location>
        <begin position="7"/>
        <end position="51"/>
    </location>
</feature>
<gene>
    <name evidence="3" type="ORF">ACK4CP_03920</name>
</gene>
<organism evidence="3 4">
    <name type="scientific">Mycolicibacterium septicum</name>
    <dbReference type="NCBI Taxonomy" id="98668"/>
    <lineage>
        <taxon>Bacteria</taxon>
        <taxon>Bacillati</taxon>
        <taxon>Actinomycetota</taxon>
        <taxon>Actinomycetes</taxon>
        <taxon>Mycobacteriales</taxon>
        <taxon>Mycobacteriaceae</taxon>
        <taxon>Mycolicibacterium</taxon>
    </lineage>
</organism>
<evidence type="ECO:0000313" key="3">
    <source>
        <dbReference type="EMBL" id="MFN6549523.1"/>
    </source>
</evidence>
<dbReference type="Pfam" id="PF12728">
    <property type="entry name" value="HTH_17"/>
    <property type="match status" value="1"/>
</dbReference>
<dbReference type="EMBL" id="JBKBDE010000001">
    <property type="protein sequence ID" value="MFN6549523.1"/>
    <property type="molecule type" value="Genomic_DNA"/>
</dbReference>
<dbReference type="NCBIfam" id="TIGR01764">
    <property type="entry name" value="excise"/>
    <property type="match status" value="1"/>
</dbReference>
<accession>A0ABW9LRE1</accession>
<comment type="caution">
    <text evidence="3">The sequence shown here is derived from an EMBL/GenBank/DDBJ whole genome shotgun (WGS) entry which is preliminary data.</text>
</comment>
<evidence type="ECO:0000256" key="1">
    <source>
        <dbReference type="SAM" id="MobiDB-lite"/>
    </source>
</evidence>
<dbReference type="InterPro" id="IPR010093">
    <property type="entry name" value="SinI_DNA-bd"/>
</dbReference>
<feature type="compositionally biased region" description="Basic and acidic residues" evidence="1">
    <location>
        <begin position="78"/>
        <end position="88"/>
    </location>
</feature>
<dbReference type="InterPro" id="IPR009061">
    <property type="entry name" value="DNA-bd_dom_put_sf"/>
</dbReference>
<dbReference type="InterPro" id="IPR041657">
    <property type="entry name" value="HTH_17"/>
</dbReference>
<feature type="compositionally biased region" description="Acidic residues" evidence="1">
    <location>
        <begin position="62"/>
        <end position="74"/>
    </location>
</feature>
<dbReference type="Proteomes" id="UP001635817">
    <property type="component" value="Unassembled WGS sequence"/>
</dbReference>
<dbReference type="SUPFAM" id="SSF46955">
    <property type="entry name" value="Putative DNA-binding domain"/>
    <property type="match status" value="1"/>
</dbReference>
<evidence type="ECO:0000313" key="4">
    <source>
        <dbReference type="Proteomes" id="UP001635817"/>
    </source>
</evidence>
<keyword evidence="4" id="KW-1185">Reference proteome</keyword>
<evidence type="ECO:0000259" key="2">
    <source>
        <dbReference type="Pfam" id="PF12728"/>
    </source>
</evidence>
<proteinExistence type="predicted"/>
<protein>
    <submittedName>
        <fullName evidence="3">Helix-turn-helix domain-containing protein</fullName>
    </submittedName>
</protein>